<evidence type="ECO:0000256" key="1">
    <source>
        <dbReference type="SAM" id="MobiDB-lite"/>
    </source>
</evidence>
<feature type="region of interest" description="Disordered" evidence="1">
    <location>
        <begin position="36"/>
        <end position="59"/>
    </location>
</feature>
<comment type="caution">
    <text evidence="2">The sequence shown here is derived from an EMBL/GenBank/DDBJ whole genome shotgun (WGS) entry which is preliminary data.</text>
</comment>
<evidence type="ECO:0000313" key="2">
    <source>
        <dbReference type="EMBL" id="MBF1273672.1"/>
    </source>
</evidence>
<organism evidence="2 3">
    <name type="scientific">Oribacterium sinus</name>
    <dbReference type="NCBI Taxonomy" id="237576"/>
    <lineage>
        <taxon>Bacteria</taxon>
        <taxon>Bacillati</taxon>
        <taxon>Bacillota</taxon>
        <taxon>Clostridia</taxon>
        <taxon>Lachnospirales</taxon>
        <taxon>Lachnospiraceae</taxon>
        <taxon>Oribacterium</taxon>
    </lineage>
</organism>
<gene>
    <name evidence="2" type="ORF">HXM90_09740</name>
</gene>
<evidence type="ECO:0000313" key="3">
    <source>
        <dbReference type="Proteomes" id="UP000775770"/>
    </source>
</evidence>
<protein>
    <submittedName>
        <fullName evidence="2">ABC transporter ATP-binding protein</fullName>
    </submittedName>
</protein>
<dbReference type="Proteomes" id="UP000775770">
    <property type="component" value="Unassembled WGS sequence"/>
</dbReference>
<proteinExistence type="predicted"/>
<keyword evidence="2" id="KW-0547">Nucleotide-binding</keyword>
<name>A0A930DQ21_9FIRM</name>
<accession>A0A930DQ21</accession>
<keyword evidence="2" id="KW-0067">ATP-binding</keyword>
<reference evidence="2" key="1">
    <citation type="submission" date="2020-04" db="EMBL/GenBank/DDBJ databases">
        <title>Deep metagenomics examines the oral microbiome during advanced dental caries in children, revealing novel taxa and co-occurrences with host molecules.</title>
        <authorList>
            <person name="Baker J.L."/>
            <person name="Morton J.T."/>
            <person name="Dinis M."/>
            <person name="Alvarez R."/>
            <person name="Tran N.C."/>
            <person name="Knight R."/>
            <person name="Edlund A."/>
        </authorList>
    </citation>
    <scope>NUCLEOTIDE SEQUENCE</scope>
    <source>
        <strain evidence="2">JCVI_38_bin.19</strain>
    </source>
</reference>
<dbReference type="EMBL" id="JABZRA010000215">
    <property type="protein sequence ID" value="MBF1273672.1"/>
    <property type="molecule type" value="Genomic_DNA"/>
</dbReference>
<sequence>YRGNEEGQRDFMERISEAQLVLSKKQNAFCPDSPYDSQTEMATEMAPKDAFTERKGREE</sequence>
<feature type="non-terminal residue" evidence="2">
    <location>
        <position position="1"/>
    </location>
</feature>
<dbReference type="AlphaFoldDB" id="A0A930DQ21"/>
<dbReference type="GO" id="GO:0005524">
    <property type="term" value="F:ATP binding"/>
    <property type="evidence" value="ECO:0007669"/>
    <property type="project" value="UniProtKB-KW"/>
</dbReference>
<feature type="compositionally biased region" description="Basic and acidic residues" evidence="1">
    <location>
        <begin position="46"/>
        <end position="59"/>
    </location>
</feature>